<protein>
    <submittedName>
        <fullName evidence="1">Uncharacterized protein</fullName>
    </submittedName>
</protein>
<reference evidence="1" key="1">
    <citation type="submission" date="2023-10" db="EMBL/GenBank/DDBJ databases">
        <authorList>
            <person name="Chen Y."/>
            <person name="Shah S."/>
            <person name="Dougan E. K."/>
            <person name="Thang M."/>
            <person name="Chan C."/>
        </authorList>
    </citation>
    <scope>NUCLEOTIDE SEQUENCE [LARGE SCALE GENOMIC DNA]</scope>
</reference>
<accession>A0ABN9RAC3</accession>
<dbReference type="Proteomes" id="UP001189429">
    <property type="component" value="Unassembled WGS sequence"/>
</dbReference>
<gene>
    <name evidence="1" type="ORF">PCOR1329_LOCUS17985</name>
</gene>
<evidence type="ECO:0000313" key="2">
    <source>
        <dbReference type="Proteomes" id="UP001189429"/>
    </source>
</evidence>
<evidence type="ECO:0000313" key="1">
    <source>
        <dbReference type="EMBL" id="CAK0814349.1"/>
    </source>
</evidence>
<dbReference type="EMBL" id="CAUYUJ010005614">
    <property type="protein sequence ID" value="CAK0814349.1"/>
    <property type="molecule type" value="Genomic_DNA"/>
</dbReference>
<name>A0ABN9RAC3_9DINO</name>
<keyword evidence="2" id="KW-1185">Reference proteome</keyword>
<organism evidence="1 2">
    <name type="scientific">Prorocentrum cordatum</name>
    <dbReference type="NCBI Taxonomy" id="2364126"/>
    <lineage>
        <taxon>Eukaryota</taxon>
        <taxon>Sar</taxon>
        <taxon>Alveolata</taxon>
        <taxon>Dinophyceae</taxon>
        <taxon>Prorocentrales</taxon>
        <taxon>Prorocentraceae</taxon>
        <taxon>Prorocentrum</taxon>
    </lineage>
</organism>
<sequence length="283" mass="31659">MICCCIPLVYSRKPGSVFFVDTGWLRFGRMISTSSSNCHVWLAPCRTSQMWPMPEFAPPPPPRPELSVSTKVAAVYSPSQDACQVDLGAAQHVAVKLDQAQDAGGPATHVAGSVSHRVAGGSSNHLRIQLQGGLQLGLQTGLPIQLLGSLRLGLRTSLQIQWLGVPRITFQNIVLRQPWSINMWFPMLQLRQILPRQFSKSRRRTLPQIDRVRHALSVKLPGTGPLPVSMQVLFVVNWSGSRDRSVVVGLRLLMYANFKWELKVRRRMIRNRGVLRVLLPEVH</sequence>
<comment type="caution">
    <text evidence="1">The sequence shown here is derived from an EMBL/GenBank/DDBJ whole genome shotgun (WGS) entry which is preliminary data.</text>
</comment>
<proteinExistence type="predicted"/>